<dbReference type="Proteomes" id="UP000247702">
    <property type="component" value="Unassembled WGS sequence"/>
</dbReference>
<accession>A0A2Z6R8C2</accession>
<evidence type="ECO:0000313" key="1">
    <source>
        <dbReference type="EMBL" id="GBB98493.1"/>
    </source>
</evidence>
<dbReference type="EMBL" id="BEXD01002491">
    <property type="protein sequence ID" value="GBB98493.1"/>
    <property type="molecule type" value="Genomic_DNA"/>
</dbReference>
<reference evidence="1 2" key="1">
    <citation type="submission" date="2017-11" db="EMBL/GenBank/DDBJ databases">
        <title>The genome of Rhizophagus clarus HR1 reveals common genetic basis of auxotrophy among arbuscular mycorrhizal fungi.</title>
        <authorList>
            <person name="Kobayashi Y."/>
        </authorList>
    </citation>
    <scope>NUCLEOTIDE SEQUENCE [LARGE SCALE GENOMIC DNA]</scope>
    <source>
        <strain evidence="1 2">HR1</strain>
    </source>
</reference>
<dbReference type="AlphaFoldDB" id="A0A2Z6R8C2"/>
<keyword evidence="2" id="KW-1185">Reference proteome</keyword>
<proteinExistence type="predicted"/>
<gene>
    <name evidence="1" type="ORF">RclHR1_03240018</name>
</gene>
<protein>
    <submittedName>
        <fullName evidence="1">Uncharacterized protein</fullName>
    </submittedName>
</protein>
<evidence type="ECO:0000313" key="2">
    <source>
        <dbReference type="Proteomes" id="UP000247702"/>
    </source>
</evidence>
<sequence>MKIYYSPITCLVPLLSFFEAYEHESYHWNLTKLYDNSSRLMIFFLADSSLSKTVPKTSCLMAAEKSQEVFCHSLQIYNPTSN</sequence>
<organism evidence="1 2">
    <name type="scientific">Rhizophagus clarus</name>
    <dbReference type="NCBI Taxonomy" id="94130"/>
    <lineage>
        <taxon>Eukaryota</taxon>
        <taxon>Fungi</taxon>
        <taxon>Fungi incertae sedis</taxon>
        <taxon>Mucoromycota</taxon>
        <taxon>Glomeromycotina</taxon>
        <taxon>Glomeromycetes</taxon>
        <taxon>Glomerales</taxon>
        <taxon>Glomeraceae</taxon>
        <taxon>Rhizophagus</taxon>
    </lineage>
</organism>
<comment type="caution">
    <text evidence="1">The sequence shown here is derived from an EMBL/GenBank/DDBJ whole genome shotgun (WGS) entry which is preliminary data.</text>
</comment>
<name>A0A2Z6R8C2_9GLOM</name>